<feature type="active site" evidence="2">
    <location>
        <position position="295"/>
    </location>
</feature>
<keyword evidence="2" id="KW-0963">Cytoplasm</keyword>
<feature type="active site" description="Nucleophile" evidence="2">
    <location>
        <position position="124"/>
    </location>
</feature>
<organism evidence="4 5">
    <name type="scientific">Gaopeijia maritima</name>
    <dbReference type="NCBI Taxonomy" id="3119007"/>
    <lineage>
        <taxon>Bacteria</taxon>
        <taxon>Pseudomonadati</taxon>
        <taxon>Gemmatimonadota</taxon>
        <taxon>Longimicrobiia</taxon>
        <taxon>Gaopeijiales</taxon>
        <taxon>Gaopeijiaceae</taxon>
        <taxon>Gaopeijia</taxon>
    </lineage>
</organism>
<keyword evidence="1 2" id="KW-0808">Transferase</keyword>
<dbReference type="InterPro" id="IPR029058">
    <property type="entry name" value="AB_hydrolase_fold"/>
</dbReference>
<comment type="function">
    <text evidence="2">Transfers an acetyl group from acetyl-CoA to L-homoserine, forming acetyl-L-homoserine.</text>
</comment>
<feature type="binding site" evidence="2">
    <location>
        <position position="180"/>
    </location>
    <ligand>
        <name>substrate</name>
    </ligand>
</feature>
<dbReference type="PIRSF" id="PIRSF000443">
    <property type="entry name" value="Homoser_Ac_trans"/>
    <property type="match status" value="1"/>
</dbReference>
<sequence length="331" mass="35220">MRPLLRTIRTGPFRLDDGTELPEVEQAFTLHGEVDARGSNVVIVLHALTGDPHVQRWWPDVVGPGRALDTDRWAVVCPGLIGSPYGTTRPPAGAQVTPRDMARLTIRLTAALGAPRPALVTGGSLGGMVALEWAASDPRASEAVVVFAAPGAQPPSAIGAGHVQRRALEIGGRDGLALARMAAMLTYRTDRELDDRFGRRRRIDGRFEMQSWLDHHGRSFVDRFDAESYGTLLDAMDAHDVAAGRGSVAAALASFEGLLVGVGVPGDVLYSDESVRDWVAAAGAEYEAIHSIRGHDAFLLETDQVARILGGALERVSADGARAAVRAEGVS</sequence>
<gene>
    <name evidence="2" type="primary">metXA</name>
    <name evidence="4" type="ORF">WI372_00645</name>
</gene>
<proteinExistence type="inferred from homology"/>
<feature type="domain" description="AB hydrolase-1" evidence="3">
    <location>
        <begin position="40"/>
        <end position="149"/>
    </location>
</feature>
<keyword evidence="2" id="KW-0486">Methionine biosynthesis</keyword>
<dbReference type="RefSeq" id="WP_405276221.1">
    <property type="nucleotide sequence ID" value="NZ_CP144380.1"/>
</dbReference>
<dbReference type="Pfam" id="PF00561">
    <property type="entry name" value="Abhydrolase_1"/>
    <property type="match status" value="1"/>
</dbReference>
<dbReference type="GO" id="GO:0016787">
    <property type="term" value="F:hydrolase activity"/>
    <property type="evidence" value="ECO:0007669"/>
    <property type="project" value="UniProtKB-KW"/>
</dbReference>
<dbReference type="EMBL" id="JBBHLI010000001">
    <property type="protein sequence ID" value="MEK9499485.1"/>
    <property type="molecule type" value="Genomic_DNA"/>
</dbReference>
<dbReference type="Gene3D" id="3.40.50.1820">
    <property type="entry name" value="alpha/beta hydrolase"/>
    <property type="match status" value="1"/>
</dbReference>
<dbReference type="HAMAP" id="MF_00296">
    <property type="entry name" value="MetX_acyltransf"/>
    <property type="match status" value="1"/>
</dbReference>
<evidence type="ECO:0000259" key="3">
    <source>
        <dbReference type="Pfam" id="PF00561"/>
    </source>
</evidence>
<dbReference type="InterPro" id="IPR000073">
    <property type="entry name" value="AB_hydrolase_1"/>
</dbReference>
<dbReference type="SUPFAM" id="SSF53474">
    <property type="entry name" value="alpha/beta-Hydrolases"/>
    <property type="match status" value="1"/>
</dbReference>
<evidence type="ECO:0000313" key="4">
    <source>
        <dbReference type="EMBL" id="MEK9499485.1"/>
    </source>
</evidence>
<comment type="catalytic activity">
    <reaction evidence="2">
        <text>L-homoserine + acetyl-CoA = O-acetyl-L-homoserine + CoA</text>
        <dbReference type="Rhea" id="RHEA:13701"/>
        <dbReference type="ChEBI" id="CHEBI:57287"/>
        <dbReference type="ChEBI" id="CHEBI:57288"/>
        <dbReference type="ChEBI" id="CHEBI:57476"/>
        <dbReference type="ChEBI" id="CHEBI:57716"/>
        <dbReference type="EC" id="2.3.1.31"/>
    </reaction>
</comment>
<comment type="subcellular location">
    <subcellularLocation>
        <location evidence="2">Cytoplasm</location>
    </subcellularLocation>
</comment>
<comment type="caution">
    <text evidence="4">The sequence shown here is derived from an EMBL/GenBank/DDBJ whole genome shotgun (WGS) entry which is preliminary data.</text>
</comment>
<name>A0ABU9E424_9BACT</name>
<feature type="binding site" evidence="2">
    <location>
        <position position="296"/>
    </location>
    <ligand>
        <name>substrate</name>
    </ligand>
</feature>
<keyword evidence="2" id="KW-0028">Amino-acid biosynthesis</keyword>
<keyword evidence="4" id="KW-0378">Hydrolase</keyword>
<feature type="active site" evidence="2">
    <location>
        <position position="267"/>
    </location>
</feature>
<accession>A0ABU9E424</accession>
<evidence type="ECO:0000256" key="1">
    <source>
        <dbReference type="ARBA" id="ARBA00022679"/>
    </source>
</evidence>
<dbReference type="Proteomes" id="UP001484239">
    <property type="component" value="Unassembled WGS sequence"/>
</dbReference>
<keyword evidence="5" id="KW-1185">Reference proteome</keyword>
<reference evidence="4 5" key="1">
    <citation type="submission" date="2024-02" db="EMBL/GenBank/DDBJ databases">
        <title>A novel Gemmatimonadota bacterium.</title>
        <authorList>
            <person name="Du Z.-J."/>
            <person name="Ye Y.-Q."/>
        </authorList>
    </citation>
    <scope>NUCLEOTIDE SEQUENCE [LARGE SCALE GENOMIC DNA]</scope>
    <source>
        <strain evidence="4 5">DH-20</strain>
    </source>
</reference>
<comment type="caution">
    <text evidence="2">Lacks conserved residue(s) required for the propagation of feature annotation.</text>
</comment>
<comment type="subunit">
    <text evidence="2">Homodimer.</text>
</comment>
<protein>
    <recommendedName>
        <fullName evidence="2">Homoserine O-acetyltransferase</fullName>
        <shortName evidence="2">HAT</shortName>
        <ecNumber evidence="2">2.3.1.31</ecNumber>
    </recommendedName>
    <alternativeName>
        <fullName evidence="2">Homoserine transacetylase</fullName>
        <shortName evidence="2">HTA</shortName>
    </alternativeName>
</protein>
<dbReference type="InterPro" id="IPR008220">
    <property type="entry name" value="HAT_MetX-like"/>
</dbReference>
<evidence type="ECO:0000313" key="5">
    <source>
        <dbReference type="Proteomes" id="UP001484239"/>
    </source>
</evidence>
<comment type="similarity">
    <text evidence="2">Belongs to the AB hydrolase superfamily. MetX family.</text>
</comment>
<dbReference type="PANTHER" id="PTHR32268:SF11">
    <property type="entry name" value="HOMOSERINE O-ACETYLTRANSFERASE"/>
    <property type="match status" value="1"/>
</dbReference>
<keyword evidence="2" id="KW-0012">Acyltransferase</keyword>
<dbReference type="PANTHER" id="PTHR32268">
    <property type="entry name" value="HOMOSERINE O-ACETYLTRANSFERASE"/>
    <property type="match status" value="1"/>
</dbReference>
<comment type="pathway">
    <text evidence="2">Amino-acid biosynthesis; L-methionine biosynthesis via de novo pathway; O-acetyl-L-homoserine from L-homoserine: step 1/1.</text>
</comment>
<evidence type="ECO:0000256" key="2">
    <source>
        <dbReference type="HAMAP-Rule" id="MF_00296"/>
    </source>
</evidence>
<dbReference type="EC" id="2.3.1.31" evidence="2"/>